<dbReference type="AlphaFoldDB" id="R0JY55"/>
<name>R0JY55_ANAPL</name>
<evidence type="ECO:0000313" key="2">
    <source>
        <dbReference type="Proteomes" id="UP000296049"/>
    </source>
</evidence>
<sequence>MIKKSLRKDSDKANPKTPAAHLVQVHWKLHSCFQDDVALCHLGVPGYRPLDSLATYCSLTDDQAHQEETPTTIKLLDGARSVVSLYLAVDKHLILNPGVVGRVLPALPKDVEDFVRGEQHGEASPTASAAAETLNHTRPILKIPHTFPTPPLLCSQSFRDAQAHSPDVL</sequence>
<protein>
    <submittedName>
        <fullName evidence="1">Uncharacterized protein</fullName>
    </submittedName>
</protein>
<dbReference type="Proteomes" id="UP000296049">
    <property type="component" value="Unassembled WGS sequence"/>
</dbReference>
<reference evidence="2" key="1">
    <citation type="journal article" date="2013" name="Nat. Genet.">
        <title>The duck genome and transcriptome provide insight into an avian influenza virus reservoir species.</title>
        <authorList>
            <person name="Huang Y."/>
            <person name="Li Y."/>
            <person name="Burt D.W."/>
            <person name="Chen H."/>
            <person name="Zhang Y."/>
            <person name="Qian W."/>
            <person name="Kim H."/>
            <person name="Gan S."/>
            <person name="Zhao Y."/>
            <person name="Li J."/>
            <person name="Yi K."/>
            <person name="Feng H."/>
            <person name="Zhu P."/>
            <person name="Li B."/>
            <person name="Liu Q."/>
            <person name="Fairley S."/>
            <person name="Magor K.E."/>
            <person name="Du Z."/>
            <person name="Hu X."/>
            <person name="Goodman L."/>
            <person name="Tafer H."/>
            <person name="Vignal A."/>
            <person name="Lee T."/>
            <person name="Kim K.W."/>
            <person name="Sheng Z."/>
            <person name="An Y."/>
            <person name="Searle S."/>
            <person name="Herrero J."/>
            <person name="Groenen M.A."/>
            <person name="Crooijmans R.P."/>
            <person name="Faraut T."/>
            <person name="Cai Q."/>
            <person name="Webster R.G."/>
            <person name="Aldridge J.R."/>
            <person name="Warren W.C."/>
            <person name="Bartschat S."/>
            <person name="Kehr S."/>
            <person name="Marz M."/>
            <person name="Stadler P.F."/>
            <person name="Smith J."/>
            <person name="Kraus R.H."/>
            <person name="Zhao Y."/>
            <person name="Ren L."/>
            <person name="Fei J."/>
            <person name="Morisson M."/>
            <person name="Kaiser P."/>
            <person name="Griffin D.K."/>
            <person name="Rao M."/>
            <person name="Pitel F."/>
            <person name="Wang J."/>
            <person name="Li N."/>
        </authorList>
    </citation>
    <scope>NUCLEOTIDE SEQUENCE [LARGE SCALE GENOMIC DNA]</scope>
</reference>
<proteinExistence type="predicted"/>
<gene>
    <name evidence="1" type="ORF">Anapl_05175</name>
</gene>
<accession>R0JY55</accession>
<dbReference type="EMBL" id="KB742957">
    <property type="protein sequence ID" value="EOB02516.1"/>
    <property type="molecule type" value="Genomic_DNA"/>
</dbReference>
<evidence type="ECO:0000313" key="1">
    <source>
        <dbReference type="EMBL" id="EOB02516.1"/>
    </source>
</evidence>
<keyword evidence="2" id="KW-1185">Reference proteome</keyword>
<organism evidence="1 2">
    <name type="scientific">Anas platyrhynchos</name>
    <name type="common">Mallard</name>
    <name type="synonym">Anas boschas</name>
    <dbReference type="NCBI Taxonomy" id="8839"/>
    <lineage>
        <taxon>Eukaryota</taxon>
        <taxon>Metazoa</taxon>
        <taxon>Chordata</taxon>
        <taxon>Craniata</taxon>
        <taxon>Vertebrata</taxon>
        <taxon>Euteleostomi</taxon>
        <taxon>Archelosauria</taxon>
        <taxon>Archosauria</taxon>
        <taxon>Dinosauria</taxon>
        <taxon>Saurischia</taxon>
        <taxon>Theropoda</taxon>
        <taxon>Coelurosauria</taxon>
        <taxon>Aves</taxon>
        <taxon>Neognathae</taxon>
        <taxon>Galloanserae</taxon>
        <taxon>Anseriformes</taxon>
        <taxon>Anatidae</taxon>
        <taxon>Anatinae</taxon>
        <taxon>Anas</taxon>
    </lineage>
</organism>